<dbReference type="HOGENOM" id="CLU_2894044_0_0_9"/>
<keyword evidence="2" id="KW-1185">Reference proteome</keyword>
<name>G9YFA7_9FIRM</name>
<evidence type="ECO:0000313" key="2">
    <source>
        <dbReference type="Proteomes" id="UP000005481"/>
    </source>
</evidence>
<reference evidence="1 2" key="1">
    <citation type="submission" date="2011-08" db="EMBL/GenBank/DDBJ databases">
        <authorList>
            <person name="Weinstock G."/>
            <person name="Sodergren E."/>
            <person name="Clifton S."/>
            <person name="Fulton L."/>
            <person name="Fulton B."/>
            <person name="Courtney L."/>
            <person name="Fronick C."/>
            <person name="Harrison M."/>
            <person name="Strong C."/>
            <person name="Farmer C."/>
            <person name="Delahaunty K."/>
            <person name="Markovic C."/>
            <person name="Hall O."/>
            <person name="Minx P."/>
            <person name="Tomlinson C."/>
            <person name="Mitreva M."/>
            <person name="Hou S."/>
            <person name="Chen J."/>
            <person name="Wollam A."/>
            <person name="Pepin K.H."/>
            <person name="Johnson M."/>
            <person name="Bhonagiri V."/>
            <person name="Zhang X."/>
            <person name="Suruliraj S."/>
            <person name="Warren W."/>
            <person name="Chinwalla A."/>
            <person name="Mardis E.R."/>
            <person name="Wilson R.K."/>
        </authorList>
    </citation>
    <scope>NUCLEOTIDE SEQUENCE [LARGE SCALE GENOMIC DNA]</scope>
    <source>
        <strain evidence="1 2">F0357</strain>
    </source>
</reference>
<evidence type="ECO:0000313" key="1">
    <source>
        <dbReference type="EMBL" id="EHM43215.1"/>
    </source>
</evidence>
<dbReference type="AlphaFoldDB" id="G9YFA7"/>
<gene>
    <name evidence="1" type="ORF">HMPREF0080_00318</name>
</gene>
<dbReference type="RefSeq" id="WP_006789302.1">
    <property type="nucleotide sequence ID" value="NZ_JH417568.1"/>
</dbReference>
<organism evidence="1 2">
    <name type="scientific">Anaeroglobus geminatus F0357</name>
    <dbReference type="NCBI Taxonomy" id="861450"/>
    <lineage>
        <taxon>Bacteria</taxon>
        <taxon>Bacillati</taxon>
        <taxon>Bacillota</taxon>
        <taxon>Negativicutes</taxon>
        <taxon>Veillonellales</taxon>
        <taxon>Veillonellaceae</taxon>
        <taxon>Anaeroglobus</taxon>
    </lineage>
</organism>
<dbReference type="EMBL" id="AGCJ01000011">
    <property type="protein sequence ID" value="EHM43215.1"/>
    <property type="molecule type" value="Genomic_DNA"/>
</dbReference>
<sequence>MNNEKMVNTVKEKAGKVFTKKNFQRLAAVLVVCAVPLSGGAWYQYQQNGNESGSRTGACEDD</sequence>
<dbReference type="STRING" id="861450.HMPREF0080_00318"/>
<proteinExistence type="predicted"/>
<dbReference type="Proteomes" id="UP000005481">
    <property type="component" value="Unassembled WGS sequence"/>
</dbReference>
<accession>G9YFA7</accession>
<comment type="caution">
    <text evidence="1">The sequence shown here is derived from an EMBL/GenBank/DDBJ whole genome shotgun (WGS) entry which is preliminary data.</text>
</comment>
<protein>
    <submittedName>
        <fullName evidence="1">Uncharacterized protein</fullName>
    </submittedName>
</protein>